<feature type="region of interest" description="Disordered" evidence="5">
    <location>
        <begin position="1"/>
        <end position="22"/>
    </location>
</feature>
<evidence type="ECO:0000313" key="7">
    <source>
        <dbReference type="EMBL" id="OHV40319.1"/>
    </source>
</evidence>
<reference evidence="8" key="1">
    <citation type="submission" date="2016-07" db="EMBL/GenBank/DDBJ databases">
        <title>Sequence Frankia sp. strain CcI1.17.</title>
        <authorList>
            <person name="Ghodhbane-Gtari F."/>
            <person name="Swanson E."/>
            <person name="Gueddou A."/>
            <person name="Morris K."/>
            <person name="Hezbri K."/>
            <person name="Ktari A."/>
            <person name="Nouioui I."/>
            <person name="Abebe-Akele F."/>
            <person name="Simpson S."/>
            <person name="Thomas K."/>
            <person name="Gtari M."/>
            <person name="Tisa L.S."/>
            <person name="Hurst S."/>
        </authorList>
    </citation>
    <scope>NUCLEOTIDE SEQUENCE [LARGE SCALE GENOMIC DNA]</scope>
    <source>
        <strain evidence="8">Cc1.17</strain>
    </source>
</reference>
<evidence type="ECO:0000256" key="4">
    <source>
        <dbReference type="PROSITE-ProRule" id="PRU00335"/>
    </source>
</evidence>
<name>A0A1S1R3G9_9ACTN</name>
<keyword evidence="2 4" id="KW-0238">DNA-binding</keyword>
<evidence type="ECO:0000256" key="1">
    <source>
        <dbReference type="ARBA" id="ARBA00023015"/>
    </source>
</evidence>
<keyword evidence="1" id="KW-0805">Transcription regulation</keyword>
<dbReference type="PRINTS" id="PR00455">
    <property type="entry name" value="HTHTETR"/>
</dbReference>
<evidence type="ECO:0000259" key="6">
    <source>
        <dbReference type="PROSITE" id="PS50977"/>
    </source>
</evidence>
<keyword evidence="8" id="KW-1185">Reference proteome</keyword>
<organism evidence="7 8">
    <name type="scientific">Parafrankia colletiae</name>
    <dbReference type="NCBI Taxonomy" id="573497"/>
    <lineage>
        <taxon>Bacteria</taxon>
        <taxon>Bacillati</taxon>
        <taxon>Actinomycetota</taxon>
        <taxon>Actinomycetes</taxon>
        <taxon>Frankiales</taxon>
        <taxon>Frankiaceae</taxon>
        <taxon>Parafrankia</taxon>
    </lineage>
</organism>
<sequence>MDATAQTPAPHTGDGGRRRSGASRREDIMRAFAMLVTDRGLDAVSMEAVADRAGISRALLYKHFTSRDGLITAVYRREVDVGHHEILAAMRAARTIEGMYEALARGSLRAGRQRYPLFVALFAAAQRSQEVRHEVHTRVDQICQLLVERTSRELRVPAERARLASDILISAISTIMREWYGNPTDSTATRLIDTYLTLVRGGLAGLADTEPAPATAPATASAAPYVGMS</sequence>
<protein>
    <recommendedName>
        <fullName evidence="6">HTH tetR-type domain-containing protein</fullName>
    </recommendedName>
</protein>
<dbReference type="GO" id="GO:0003700">
    <property type="term" value="F:DNA-binding transcription factor activity"/>
    <property type="evidence" value="ECO:0007669"/>
    <property type="project" value="TreeGrafter"/>
</dbReference>
<dbReference type="PANTHER" id="PTHR30055:SF234">
    <property type="entry name" value="HTH-TYPE TRANSCRIPTIONAL REGULATOR BETI"/>
    <property type="match status" value="1"/>
</dbReference>
<dbReference type="PROSITE" id="PS50977">
    <property type="entry name" value="HTH_TETR_2"/>
    <property type="match status" value="1"/>
</dbReference>
<dbReference type="Gene3D" id="1.10.357.10">
    <property type="entry name" value="Tetracycline Repressor, domain 2"/>
    <property type="match status" value="1"/>
</dbReference>
<dbReference type="InterPro" id="IPR050109">
    <property type="entry name" value="HTH-type_TetR-like_transc_reg"/>
</dbReference>
<dbReference type="EMBL" id="MBLM01000080">
    <property type="protein sequence ID" value="OHV40319.1"/>
    <property type="molecule type" value="Genomic_DNA"/>
</dbReference>
<dbReference type="AlphaFoldDB" id="A0A1S1R3G9"/>
<dbReference type="PANTHER" id="PTHR30055">
    <property type="entry name" value="HTH-TYPE TRANSCRIPTIONAL REGULATOR RUTR"/>
    <property type="match status" value="1"/>
</dbReference>
<evidence type="ECO:0000256" key="3">
    <source>
        <dbReference type="ARBA" id="ARBA00023163"/>
    </source>
</evidence>
<evidence type="ECO:0000256" key="2">
    <source>
        <dbReference type="ARBA" id="ARBA00023125"/>
    </source>
</evidence>
<dbReference type="Proteomes" id="UP000179627">
    <property type="component" value="Unassembled WGS sequence"/>
</dbReference>
<feature type="region of interest" description="Disordered" evidence="5">
    <location>
        <begin position="209"/>
        <end position="229"/>
    </location>
</feature>
<accession>A0A1S1R3G9</accession>
<dbReference type="GO" id="GO:0000976">
    <property type="term" value="F:transcription cis-regulatory region binding"/>
    <property type="evidence" value="ECO:0007669"/>
    <property type="project" value="TreeGrafter"/>
</dbReference>
<dbReference type="RefSeq" id="WP_071083441.1">
    <property type="nucleotide sequence ID" value="NZ_MBLM01000080.1"/>
</dbReference>
<comment type="caution">
    <text evidence="7">The sequence shown here is derived from an EMBL/GenBank/DDBJ whole genome shotgun (WGS) entry which is preliminary data.</text>
</comment>
<dbReference type="SUPFAM" id="SSF46689">
    <property type="entry name" value="Homeodomain-like"/>
    <property type="match status" value="1"/>
</dbReference>
<keyword evidence="3" id="KW-0804">Transcription</keyword>
<gene>
    <name evidence="7" type="ORF">CC117_14285</name>
</gene>
<feature type="domain" description="HTH tetR-type" evidence="6">
    <location>
        <begin position="22"/>
        <end position="82"/>
    </location>
</feature>
<proteinExistence type="predicted"/>
<evidence type="ECO:0000313" key="8">
    <source>
        <dbReference type="Proteomes" id="UP000179627"/>
    </source>
</evidence>
<feature type="DNA-binding region" description="H-T-H motif" evidence="4">
    <location>
        <begin position="45"/>
        <end position="64"/>
    </location>
</feature>
<dbReference type="OrthoDB" id="3190535at2"/>
<dbReference type="Pfam" id="PF00440">
    <property type="entry name" value="TetR_N"/>
    <property type="match status" value="1"/>
</dbReference>
<dbReference type="InterPro" id="IPR001647">
    <property type="entry name" value="HTH_TetR"/>
</dbReference>
<dbReference type="InterPro" id="IPR009057">
    <property type="entry name" value="Homeodomain-like_sf"/>
</dbReference>
<evidence type="ECO:0000256" key="5">
    <source>
        <dbReference type="SAM" id="MobiDB-lite"/>
    </source>
</evidence>